<dbReference type="PROSITE" id="PS00108">
    <property type="entry name" value="PROTEIN_KINASE_ST"/>
    <property type="match status" value="1"/>
</dbReference>
<evidence type="ECO:0000256" key="2">
    <source>
        <dbReference type="ARBA" id="ARBA00022527"/>
    </source>
</evidence>
<evidence type="ECO:0000259" key="13">
    <source>
        <dbReference type="PROSITE" id="PS51178"/>
    </source>
</evidence>
<dbReference type="EMBL" id="NIBD01000024">
    <property type="protein sequence ID" value="PAB55414.1"/>
    <property type="molecule type" value="Genomic_DNA"/>
</dbReference>
<feature type="domain" description="Protein kinase" evidence="12">
    <location>
        <begin position="11"/>
        <end position="281"/>
    </location>
</feature>
<evidence type="ECO:0000256" key="3">
    <source>
        <dbReference type="ARBA" id="ARBA00022679"/>
    </source>
</evidence>
<evidence type="ECO:0000256" key="8">
    <source>
        <dbReference type="ARBA" id="ARBA00048679"/>
    </source>
</evidence>
<evidence type="ECO:0000256" key="7">
    <source>
        <dbReference type="ARBA" id="ARBA00047899"/>
    </source>
</evidence>
<dbReference type="EC" id="2.7.11.1" evidence="1"/>
<dbReference type="Gene3D" id="3.30.200.20">
    <property type="entry name" value="Phosphorylase Kinase, domain 1"/>
    <property type="match status" value="1"/>
</dbReference>
<evidence type="ECO:0000259" key="12">
    <source>
        <dbReference type="PROSITE" id="PS50011"/>
    </source>
</evidence>
<dbReference type="PANTHER" id="PTHR43289">
    <property type="entry name" value="MITOGEN-ACTIVATED PROTEIN KINASE KINASE KINASE 20-RELATED"/>
    <property type="match status" value="1"/>
</dbReference>
<dbReference type="Gene3D" id="1.10.510.10">
    <property type="entry name" value="Transferase(Phosphotransferase) domain 1"/>
    <property type="match status" value="1"/>
</dbReference>
<dbReference type="AlphaFoldDB" id="A0A267M744"/>
<evidence type="ECO:0000256" key="4">
    <source>
        <dbReference type="ARBA" id="ARBA00022741"/>
    </source>
</evidence>
<dbReference type="GO" id="GO:0004674">
    <property type="term" value="F:protein serine/threonine kinase activity"/>
    <property type="evidence" value="ECO:0007669"/>
    <property type="project" value="UniProtKB-KW"/>
</dbReference>
<dbReference type="FunFam" id="1.10.510.10:FF:000021">
    <property type="entry name" value="Serine/threonine protein kinase"/>
    <property type="match status" value="1"/>
</dbReference>
<sequence length="662" mass="73571">MEKGHLLGGRYKIISVLGEGGMANVYLAEDIILQRKVAVKVLRLDLQKDPQTIQRFQREALSTSELSHPHIVSILDVGTDGNCHYLVMDYVDGSDLEEYIQHNNPIPLPKVIDIMDQILSAVALAHKHNVIHRDLKPQNILMDKKGNIKIVDFGIAIALNQSTMTQTNTAMGSVHYMSPEQARGSMATKQSDIYSLGIILYKLLTGTVPFTGENAVAVALKHFQEKTPSLRDKNPNVPQALENVVFKATAKDPRDRYKSALEMKADLDTCLDPKRKDEPIFKPEHDPSTDETIVVPPLEGSVHNKDHEVQAKEEPKEEKKSLFKNLKGHTWWWLGAIIAFCVIMVILFFALGRKDMVDIPNLNRMSQTQAKKSLQSSNLKIGKITYEYSDSVPKEEVIRTDPPIGSQIKDGEKVNLVLSRGSRLVEMPNVIGESYSLARKQLVKLGFTVTKTEEYSPSPKNQVNAQDIEPGQEVNPNKSTVTLLVSKGPSSASSTRSRRNTIKLRDIVGYSLKGARDYAREHHLSLKVEEEDSDGKNDGTVLRQSPESGTDMNPGDTLTIVVAKAKKNNSTDTSSSSTTTTTVTKSYTINYPGSADQSGSEKTPDHIQVYVSDDGHSINNIYKDMNITSEQTFTISFKLSKKNGHIKILRNGETILNEDVNK</sequence>
<evidence type="ECO:0000313" key="14">
    <source>
        <dbReference type="EMBL" id="HJE49693.1"/>
    </source>
</evidence>
<feature type="region of interest" description="Disordered" evidence="10">
    <location>
        <begin position="527"/>
        <end position="556"/>
    </location>
</feature>
<dbReference type="EMBL" id="DYYQ01000037">
    <property type="protein sequence ID" value="HJE49693.1"/>
    <property type="molecule type" value="Genomic_DNA"/>
</dbReference>
<dbReference type="Proteomes" id="UP000216008">
    <property type="component" value="Unassembled WGS sequence"/>
</dbReference>
<keyword evidence="11" id="KW-0812">Transmembrane</keyword>
<reference evidence="14" key="2">
    <citation type="journal article" date="2021" name="PeerJ">
        <title>Extensive microbial diversity within the chicken gut microbiome revealed by metagenomics and culture.</title>
        <authorList>
            <person name="Gilroy R."/>
            <person name="Ravi A."/>
            <person name="Getino M."/>
            <person name="Pursley I."/>
            <person name="Horton D.L."/>
            <person name="Alikhan N.F."/>
            <person name="Baker D."/>
            <person name="Gharbi K."/>
            <person name="Hall N."/>
            <person name="Watson M."/>
            <person name="Adriaenssens E.M."/>
            <person name="Foster-Nyarko E."/>
            <person name="Jarju S."/>
            <person name="Secka A."/>
            <person name="Antonio M."/>
            <person name="Oren A."/>
            <person name="Chaudhuri R.R."/>
            <person name="La Ragione R."/>
            <person name="Hildebrand F."/>
            <person name="Pallen M.J."/>
        </authorList>
    </citation>
    <scope>NUCLEOTIDE SEQUENCE</scope>
    <source>
        <strain evidence="14">CHK192-2623</strain>
    </source>
</reference>
<dbReference type="SUPFAM" id="SSF56112">
    <property type="entry name" value="Protein kinase-like (PK-like)"/>
    <property type="match status" value="1"/>
</dbReference>
<dbReference type="InterPro" id="IPR000719">
    <property type="entry name" value="Prot_kinase_dom"/>
</dbReference>
<dbReference type="PANTHER" id="PTHR43289:SF34">
    <property type="entry name" value="SERINE_THREONINE-PROTEIN KINASE YBDM-RELATED"/>
    <property type="match status" value="1"/>
</dbReference>
<feature type="region of interest" description="Disordered" evidence="10">
    <location>
        <begin position="454"/>
        <end position="476"/>
    </location>
</feature>
<dbReference type="Gene3D" id="2.60.40.2560">
    <property type="match status" value="1"/>
</dbReference>
<dbReference type="InterPro" id="IPR011009">
    <property type="entry name" value="Kinase-like_dom_sf"/>
</dbReference>
<evidence type="ECO:0000256" key="9">
    <source>
        <dbReference type="PROSITE-ProRule" id="PRU10141"/>
    </source>
</evidence>
<keyword evidence="6 9" id="KW-0067">ATP-binding</keyword>
<keyword evidence="2 15" id="KW-0723">Serine/threonine-protein kinase</keyword>
<dbReference type="NCBIfam" id="NF033483">
    <property type="entry name" value="PknB_PASTA_kin"/>
    <property type="match status" value="1"/>
</dbReference>
<keyword evidence="5 15" id="KW-0418">Kinase</keyword>
<keyword evidence="11" id="KW-0472">Membrane</keyword>
<gene>
    <name evidence="14" type="primary">pknB</name>
    <name evidence="15" type="ORF">A3Q24_04570</name>
    <name evidence="14" type="ORF">K8V69_05885</name>
</gene>
<evidence type="ECO:0000256" key="1">
    <source>
        <dbReference type="ARBA" id="ARBA00012513"/>
    </source>
</evidence>
<dbReference type="Gene3D" id="3.30.10.20">
    <property type="match status" value="3"/>
</dbReference>
<evidence type="ECO:0000256" key="5">
    <source>
        <dbReference type="ARBA" id="ARBA00022777"/>
    </source>
</evidence>
<dbReference type="SMART" id="SM00220">
    <property type="entry name" value="S_TKc"/>
    <property type="match status" value="1"/>
</dbReference>
<dbReference type="FunFam" id="3.30.200.20:FF:000035">
    <property type="entry name" value="Serine/threonine protein kinase Stk1"/>
    <property type="match status" value="1"/>
</dbReference>
<dbReference type="SMART" id="SM00740">
    <property type="entry name" value="PASTA"/>
    <property type="match status" value="3"/>
</dbReference>
<dbReference type="PROSITE" id="PS50011">
    <property type="entry name" value="PROTEIN_KINASE_DOM"/>
    <property type="match status" value="1"/>
</dbReference>
<feature type="domain" description="PASTA" evidence="13">
    <location>
        <begin position="498"/>
        <end position="564"/>
    </location>
</feature>
<keyword evidence="4 9" id="KW-0547">Nucleotide-binding</keyword>
<evidence type="ECO:0000256" key="10">
    <source>
        <dbReference type="SAM" id="MobiDB-lite"/>
    </source>
</evidence>
<dbReference type="RefSeq" id="WP_012845927.1">
    <property type="nucleotide sequence ID" value="NZ_JABAFI010000023.1"/>
</dbReference>
<feature type="compositionally biased region" description="Polar residues" evidence="10">
    <location>
        <begin position="542"/>
        <end position="551"/>
    </location>
</feature>
<dbReference type="InterPro" id="IPR008271">
    <property type="entry name" value="Ser/Thr_kinase_AS"/>
</dbReference>
<accession>A0A267M744</accession>
<dbReference type="PROSITE" id="PS00107">
    <property type="entry name" value="PROTEIN_KINASE_ATP"/>
    <property type="match status" value="1"/>
</dbReference>
<feature type="binding site" evidence="9">
    <location>
        <position position="40"/>
    </location>
    <ligand>
        <name>ATP</name>
        <dbReference type="ChEBI" id="CHEBI:30616"/>
    </ligand>
</feature>
<comment type="catalytic activity">
    <reaction evidence="8">
        <text>L-seryl-[protein] + ATP = O-phospho-L-seryl-[protein] + ADP + H(+)</text>
        <dbReference type="Rhea" id="RHEA:17989"/>
        <dbReference type="Rhea" id="RHEA-COMP:9863"/>
        <dbReference type="Rhea" id="RHEA-COMP:11604"/>
        <dbReference type="ChEBI" id="CHEBI:15378"/>
        <dbReference type="ChEBI" id="CHEBI:29999"/>
        <dbReference type="ChEBI" id="CHEBI:30616"/>
        <dbReference type="ChEBI" id="CHEBI:83421"/>
        <dbReference type="ChEBI" id="CHEBI:456216"/>
        <dbReference type="EC" id="2.7.11.1"/>
    </reaction>
</comment>
<proteinExistence type="predicted"/>
<dbReference type="PROSITE" id="PS51178">
    <property type="entry name" value="PASTA"/>
    <property type="match status" value="3"/>
</dbReference>
<feature type="domain" description="PASTA" evidence="13">
    <location>
        <begin position="353"/>
        <end position="420"/>
    </location>
</feature>
<comment type="caution">
    <text evidence="15">The sequence shown here is derived from an EMBL/GenBank/DDBJ whole genome shotgun (WGS) entry which is preliminary data.</text>
</comment>
<feature type="domain" description="PASTA" evidence="13">
    <location>
        <begin position="421"/>
        <end position="487"/>
    </location>
</feature>
<dbReference type="CDD" id="cd14014">
    <property type="entry name" value="STKc_PknB_like"/>
    <property type="match status" value="1"/>
</dbReference>
<organism evidence="15 16">
    <name type="scientific">Lactobacillus johnsonii</name>
    <dbReference type="NCBI Taxonomy" id="33959"/>
    <lineage>
        <taxon>Bacteria</taxon>
        <taxon>Bacillati</taxon>
        <taxon>Bacillota</taxon>
        <taxon>Bacilli</taxon>
        <taxon>Lactobacillales</taxon>
        <taxon>Lactobacillaceae</taxon>
        <taxon>Lactobacillus</taxon>
    </lineage>
</organism>
<keyword evidence="3" id="KW-0808">Transferase</keyword>
<evidence type="ECO:0000313" key="15">
    <source>
        <dbReference type="EMBL" id="PAB55414.1"/>
    </source>
</evidence>
<evidence type="ECO:0000256" key="11">
    <source>
        <dbReference type="SAM" id="Phobius"/>
    </source>
</evidence>
<protein>
    <recommendedName>
        <fullName evidence="1">non-specific serine/threonine protein kinase</fullName>
        <ecNumber evidence="1">2.7.11.1</ecNumber>
    </recommendedName>
</protein>
<dbReference type="Pfam" id="PF00069">
    <property type="entry name" value="Pkinase"/>
    <property type="match status" value="1"/>
</dbReference>
<dbReference type="InterPro" id="IPR005543">
    <property type="entry name" value="PASTA_dom"/>
</dbReference>
<dbReference type="GO" id="GO:0005524">
    <property type="term" value="F:ATP binding"/>
    <property type="evidence" value="ECO:0007669"/>
    <property type="project" value="UniProtKB-UniRule"/>
</dbReference>
<feature type="transmembrane region" description="Helical" evidence="11">
    <location>
        <begin position="331"/>
        <end position="351"/>
    </location>
</feature>
<name>A0A267M744_LACJH</name>
<evidence type="ECO:0000313" key="16">
    <source>
        <dbReference type="Proteomes" id="UP000216008"/>
    </source>
</evidence>
<keyword evidence="11" id="KW-1133">Transmembrane helix</keyword>
<reference evidence="14" key="3">
    <citation type="submission" date="2021-09" db="EMBL/GenBank/DDBJ databases">
        <authorList>
            <person name="Gilroy R."/>
        </authorList>
    </citation>
    <scope>NUCLEOTIDE SEQUENCE</scope>
    <source>
        <strain evidence="14">CHK192-2623</strain>
    </source>
</reference>
<evidence type="ECO:0000256" key="6">
    <source>
        <dbReference type="ARBA" id="ARBA00022840"/>
    </source>
</evidence>
<comment type="catalytic activity">
    <reaction evidence="7">
        <text>L-threonyl-[protein] + ATP = O-phospho-L-threonyl-[protein] + ADP + H(+)</text>
        <dbReference type="Rhea" id="RHEA:46608"/>
        <dbReference type="Rhea" id="RHEA-COMP:11060"/>
        <dbReference type="Rhea" id="RHEA-COMP:11605"/>
        <dbReference type="ChEBI" id="CHEBI:15378"/>
        <dbReference type="ChEBI" id="CHEBI:30013"/>
        <dbReference type="ChEBI" id="CHEBI:30616"/>
        <dbReference type="ChEBI" id="CHEBI:61977"/>
        <dbReference type="ChEBI" id="CHEBI:456216"/>
        <dbReference type="EC" id="2.7.11.1"/>
    </reaction>
</comment>
<dbReference type="InterPro" id="IPR017441">
    <property type="entry name" value="Protein_kinase_ATP_BS"/>
</dbReference>
<dbReference type="CDD" id="cd06577">
    <property type="entry name" value="PASTA_pknB"/>
    <property type="match status" value="3"/>
</dbReference>
<reference evidence="15 16" key="1">
    <citation type="submission" date="2017-05" db="EMBL/GenBank/DDBJ databases">
        <title>Lactobacillus johnsonii from commercial turkeys.</title>
        <authorList>
            <person name="Johnson T.J."/>
            <person name="Youmans B."/>
        </authorList>
    </citation>
    <scope>NUCLEOTIDE SEQUENCE [LARGE SCALE GENOMIC DNA]</scope>
    <source>
        <strain evidence="15 16">UMNLJ114</strain>
    </source>
</reference>
<dbReference type="Proteomes" id="UP000732527">
    <property type="component" value="Unassembled WGS sequence"/>
</dbReference>
<dbReference type="Pfam" id="PF03793">
    <property type="entry name" value="PASTA"/>
    <property type="match status" value="3"/>
</dbReference>